<sequence>MKNKISRYAKEKAIALASRAKVKTKSISSILAESRGDQNTSTAGLAILAVVVVGLAVVWAKGYGPELMSLLGDKIKGLFNL</sequence>
<dbReference type="AlphaFoldDB" id="A0A7G8TD50"/>
<reference evidence="2 3" key="1">
    <citation type="submission" date="2020-08" db="EMBL/GenBank/DDBJ databases">
        <title>The isolate Caproiciproducens sp. 7D4C2 produces n-caproate at mildly acidic conditions from hexoses: genome and rBOX comparison with related strains and chain-elongating bacteria.</title>
        <authorList>
            <person name="Esquivel-Elizondo S."/>
            <person name="Bagci C."/>
            <person name="Temovska M."/>
            <person name="Jeon B.S."/>
            <person name="Bessarab I."/>
            <person name="Williams R.B.H."/>
            <person name="Huson D.H."/>
            <person name="Angenent L.T."/>
        </authorList>
    </citation>
    <scope>NUCLEOTIDE SEQUENCE [LARGE SCALE GENOMIC DNA]</scope>
    <source>
        <strain evidence="2 3">7D4C2</strain>
    </source>
</reference>
<feature type="transmembrane region" description="Helical" evidence="1">
    <location>
        <begin position="43"/>
        <end position="60"/>
    </location>
</feature>
<gene>
    <name evidence="2" type="ORF">HCR03_04565</name>
</gene>
<dbReference type="Proteomes" id="UP000515909">
    <property type="component" value="Chromosome"/>
</dbReference>
<keyword evidence="1" id="KW-1133">Transmembrane helix</keyword>
<evidence type="ECO:0000256" key="1">
    <source>
        <dbReference type="SAM" id="Phobius"/>
    </source>
</evidence>
<keyword evidence="1" id="KW-0812">Transmembrane</keyword>
<proteinExistence type="predicted"/>
<evidence type="ECO:0000313" key="2">
    <source>
        <dbReference type="EMBL" id="QNK41541.1"/>
    </source>
</evidence>
<accession>A0A7G8TD50</accession>
<name>A0A7G8TD50_9FIRM</name>
<keyword evidence="1" id="KW-0472">Membrane</keyword>
<dbReference type="RefSeq" id="WP_187036848.1">
    <property type="nucleotide sequence ID" value="NZ_CP060286.1"/>
</dbReference>
<dbReference type="KEGG" id="cfem:HCR03_04565"/>
<organism evidence="2 3">
    <name type="scientific">Caproicibacter fermentans</name>
    <dbReference type="NCBI Taxonomy" id="2576756"/>
    <lineage>
        <taxon>Bacteria</taxon>
        <taxon>Bacillati</taxon>
        <taxon>Bacillota</taxon>
        <taxon>Clostridia</taxon>
        <taxon>Eubacteriales</taxon>
        <taxon>Acutalibacteraceae</taxon>
        <taxon>Caproicibacter</taxon>
    </lineage>
</organism>
<protein>
    <submittedName>
        <fullName evidence="2">Uncharacterized protein</fullName>
    </submittedName>
</protein>
<evidence type="ECO:0000313" key="3">
    <source>
        <dbReference type="Proteomes" id="UP000515909"/>
    </source>
</evidence>
<dbReference type="EMBL" id="CP060286">
    <property type="protein sequence ID" value="QNK41541.1"/>
    <property type="molecule type" value="Genomic_DNA"/>
</dbReference>